<evidence type="ECO:0008006" key="5">
    <source>
        <dbReference type="Google" id="ProtNLM"/>
    </source>
</evidence>
<sequence>MTKFRKMVRAAVIAALIGAAALGLSGGIAAATVYGDPVDAAQYWVQQNLDDCSLMATADVVGQLTGRQPSEPEIVHLAGVTPSAHHDGPVYLPPSDPDDPDSGRGTDSRDLPILLAHYGIHSVYTDDDVADEVGVPTGLTSLAIALAAGHKVIAGVNAETIWDIDGDRSIGNHDLVVTAIDTDAGVVHLNDSGTEDGADEQVSIATFERAWQASDHDMVVALVAA</sequence>
<keyword evidence="4" id="KW-1185">Reference proteome</keyword>
<dbReference type="AlphaFoldDB" id="A0A1E3R6T2"/>
<reference evidence="4" key="1">
    <citation type="submission" date="2016-09" db="EMBL/GenBank/DDBJ databases">
        <authorList>
            <person name="Greninger A.L."/>
            <person name="Jerome K.R."/>
            <person name="Mcnair B."/>
            <person name="Wallis C."/>
            <person name="Fang F."/>
        </authorList>
    </citation>
    <scope>NUCLEOTIDE SEQUENCE [LARGE SCALE GENOMIC DNA]</scope>
    <source>
        <strain evidence="4">M7</strain>
    </source>
</reference>
<feature type="signal peptide" evidence="2">
    <location>
        <begin position="1"/>
        <end position="30"/>
    </location>
</feature>
<organism evidence="3 4">
    <name type="scientific">Mycolicibacterium holsaticum</name>
    <dbReference type="NCBI Taxonomy" id="152142"/>
    <lineage>
        <taxon>Bacteria</taxon>
        <taxon>Bacillati</taxon>
        <taxon>Actinomycetota</taxon>
        <taxon>Actinomycetes</taxon>
        <taxon>Mycobacteriales</taxon>
        <taxon>Mycobacteriaceae</taxon>
        <taxon>Mycolicibacterium</taxon>
    </lineage>
</organism>
<accession>A0A1E3R6T2</accession>
<evidence type="ECO:0000256" key="1">
    <source>
        <dbReference type="SAM" id="MobiDB-lite"/>
    </source>
</evidence>
<gene>
    <name evidence="3" type="ORF">BHQ17_22620</name>
</gene>
<comment type="caution">
    <text evidence="3">The sequence shown here is derived from an EMBL/GenBank/DDBJ whole genome shotgun (WGS) entry which is preliminary data.</text>
</comment>
<dbReference type="EMBL" id="MIGZ01000173">
    <property type="protein sequence ID" value="ODQ85625.1"/>
    <property type="molecule type" value="Genomic_DNA"/>
</dbReference>
<protein>
    <recommendedName>
        <fullName evidence="5">Peptidase C39-like domain-containing protein</fullName>
    </recommendedName>
</protein>
<evidence type="ECO:0000313" key="3">
    <source>
        <dbReference type="EMBL" id="ODQ85625.1"/>
    </source>
</evidence>
<feature type="region of interest" description="Disordered" evidence="1">
    <location>
        <begin position="86"/>
        <end position="108"/>
    </location>
</feature>
<dbReference type="OrthoDB" id="461196at2"/>
<proteinExistence type="predicted"/>
<name>A0A1E3R6T2_9MYCO</name>
<evidence type="ECO:0000313" key="4">
    <source>
        <dbReference type="Proteomes" id="UP000094243"/>
    </source>
</evidence>
<keyword evidence="2" id="KW-0732">Signal</keyword>
<dbReference type="RefSeq" id="WP_069407313.1">
    <property type="nucleotide sequence ID" value="NZ_JBHRZJ010000001.1"/>
</dbReference>
<dbReference type="Proteomes" id="UP000094243">
    <property type="component" value="Unassembled WGS sequence"/>
</dbReference>
<evidence type="ECO:0000256" key="2">
    <source>
        <dbReference type="SAM" id="SignalP"/>
    </source>
</evidence>
<dbReference type="Gene3D" id="3.90.70.10">
    <property type="entry name" value="Cysteine proteinases"/>
    <property type="match status" value="1"/>
</dbReference>
<feature type="chain" id="PRO_5009134619" description="Peptidase C39-like domain-containing protein" evidence="2">
    <location>
        <begin position="31"/>
        <end position="225"/>
    </location>
</feature>